<feature type="compositionally biased region" description="Low complexity" evidence="15">
    <location>
        <begin position="96"/>
        <end position="106"/>
    </location>
</feature>
<evidence type="ECO:0000256" key="8">
    <source>
        <dbReference type="ARBA" id="ARBA00022837"/>
    </source>
</evidence>
<keyword evidence="8" id="KW-0106">Calcium</keyword>
<name>A0A9N8DUR8_9STRA</name>
<dbReference type="PANTHER" id="PTHR45792:SF8">
    <property type="entry name" value="DIACYLGLYCEROL LIPASE-ALPHA"/>
    <property type="match status" value="1"/>
</dbReference>
<dbReference type="InterPro" id="IPR002921">
    <property type="entry name" value="Fungal_lipase-type"/>
</dbReference>
<feature type="compositionally biased region" description="Basic and acidic residues" evidence="15">
    <location>
        <begin position="107"/>
        <end position="121"/>
    </location>
</feature>
<dbReference type="InterPro" id="IPR052214">
    <property type="entry name" value="DAG_Lipase-Related"/>
</dbReference>
<keyword evidence="11" id="KW-0443">Lipid metabolism</keyword>
<evidence type="ECO:0000256" key="10">
    <source>
        <dbReference type="ARBA" id="ARBA00022989"/>
    </source>
</evidence>
<keyword evidence="3" id="KW-1003">Cell membrane</keyword>
<gene>
    <name evidence="18" type="ORF">SEMRO_296_G110740.1</name>
</gene>
<dbReference type="GO" id="GO:0005886">
    <property type="term" value="C:plasma membrane"/>
    <property type="evidence" value="ECO:0007669"/>
    <property type="project" value="UniProtKB-SubCell"/>
</dbReference>
<evidence type="ECO:0000256" key="13">
    <source>
        <dbReference type="ARBA" id="ARBA00024531"/>
    </source>
</evidence>
<evidence type="ECO:0000256" key="15">
    <source>
        <dbReference type="SAM" id="MobiDB-lite"/>
    </source>
</evidence>
<evidence type="ECO:0000256" key="11">
    <source>
        <dbReference type="ARBA" id="ARBA00023098"/>
    </source>
</evidence>
<organism evidence="18 19">
    <name type="scientific">Seminavis robusta</name>
    <dbReference type="NCBI Taxonomy" id="568900"/>
    <lineage>
        <taxon>Eukaryota</taxon>
        <taxon>Sar</taxon>
        <taxon>Stramenopiles</taxon>
        <taxon>Ochrophyta</taxon>
        <taxon>Bacillariophyta</taxon>
        <taxon>Bacillariophyceae</taxon>
        <taxon>Bacillariophycidae</taxon>
        <taxon>Naviculales</taxon>
        <taxon>Naviculaceae</taxon>
        <taxon>Seminavis</taxon>
    </lineage>
</organism>
<feature type="domain" description="Fungal lipase-type" evidence="17">
    <location>
        <begin position="327"/>
        <end position="455"/>
    </location>
</feature>
<feature type="signal peptide" evidence="16">
    <location>
        <begin position="1"/>
        <end position="26"/>
    </location>
</feature>
<dbReference type="EMBL" id="CAICTM010000295">
    <property type="protein sequence ID" value="CAB9507196.1"/>
    <property type="molecule type" value="Genomic_DNA"/>
</dbReference>
<dbReference type="CDD" id="cd00519">
    <property type="entry name" value="Lipase_3"/>
    <property type="match status" value="1"/>
</dbReference>
<keyword evidence="9" id="KW-0442">Lipid degradation</keyword>
<dbReference type="EC" id="3.1.1.116" evidence="14"/>
<keyword evidence="7" id="KW-0378">Hydrolase</keyword>
<evidence type="ECO:0000256" key="1">
    <source>
        <dbReference type="ARBA" id="ARBA00001913"/>
    </source>
</evidence>
<dbReference type="GO" id="GO:0016042">
    <property type="term" value="P:lipid catabolic process"/>
    <property type="evidence" value="ECO:0007669"/>
    <property type="project" value="UniProtKB-KW"/>
</dbReference>
<dbReference type="PANTHER" id="PTHR45792">
    <property type="entry name" value="DIACYLGLYCEROL LIPASE HOMOLOG-RELATED"/>
    <property type="match status" value="1"/>
</dbReference>
<dbReference type="GO" id="GO:0046872">
    <property type="term" value="F:metal ion binding"/>
    <property type="evidence" value="ECO:0007669"/>
    <property type="project" value="UniProtKB-KW"/>
</dbReference>
<dbReference type="OrthoDB" id="45753at2759"/>
<dbReference type="Gene3D" id="3.40.50.1820">
    <property type="entry name" value="alpha/beta hydrolase"/>
    <property type="match status" value="1"/>
</dbReference>
<evidence type="ECO:0000256" key="9">
    <source>
        <dbReference type="ARBA" id="ARBA00022963"/>
    </source>
</evidence>
<dbReference type="Pfam" id="PF01764">
    <property type="entry name" value="Lipase_3"/>
    <property type="match status" value="1"/>
</dbReference>
<keyword evidence="16" id="KW-0732">Signal</keyword>
<protein>
    <recommendedName>
        <fullName evidence="14">sn-1-specific diacylglycerol lipase</fullName>
        <ecNumber evidence="14">3.1.1.116</ecNumber>
    </recommendedName>
</protein>
<dbReference type="GO" id="GO:0016298">
    <property type="term" value="F:lipase activity"/>
    <property type="evidence" value="ECO:0007669"/>
    <property type="project" value="TreeGrafter"/>
</dbReference>
<evidence type="ECO:0000256" key="3">
    <source>
        <dbReference type="ARBA" id="ARBA00022475"/>
    </source>
</evidence>
<evidence type="ECO:0000256" key="2">
    <source>
        <dbReference type="ARBA" id="ARBA00004651"/>
    </source>
</evidence>
<evidence type="ECO:0000256" key="12">
    <source>
        <dbReference type="ARBA" id="ARBA00023136"/>
    </source>
</evidence>
<keyword evidence="19" id="KW-1185">Reference proteome</keyword>
<dbReference type="InterPro" id="IPR029058">
    <property type="entry name" value="AB_hydrolase_fold"/>
</dbReference>
<evidence type="ECO:0000256" key="5">
    <source>
        <dbReference type="ARBA" id="ARBA00022692"/>
    </source>
</evidence>
<comment type="caution">
    <text evidence="18">The sequence shown here is derived from an EMBL/GenBank/DDBJ whole genome shotgun (WGS) entry which is preliminary data.</text>
</comment>
<evidence type="ECO:0000256" key="16">
    <source>
        <dbReference type="SAM" id="SignalP"/>
    </source>
</evidence>
<evidence type="ECO:0000313" key="18">
    <source>
        <dbReference type="EMBL" id="CAB9507196.1"/>
    </source>
</evidence>
<evidence type="ECO:0000256" key="6">
    <source>
        <dbReference type="ARBA" id="ARBA00022723"/>
    </source>
</evidence>
<dbReference type="Proteomes" id="UP001153069">
    <property type="component" value="Unassembled WGS sequence"/>
</dbReference>
<comment type="cofactor">
    <cofactor evidence="1">
        <name>Ca(2+)</name>
        <dbReference type="ChEBI" id="CHEBI:29108"/>
    </cofactor>
</comment>
<feature type="region of interest" description="Disordered" evidence="15">
    <location>
        <begin position="71"/>
        <end position="121"/>
    </location>
</feature>
<comment type="catalytic activity">
    <reaction evidence="13">
        <text>a 1,2-diacyl-sn-glycerol + H2O = a 2-acylglycerol + a fatty acid + H(+)</text>
        <dbReference type="Rhea" id="RHEA:33275"/>
        <dbReference type="ChEBI" id="CHEBI:15377"/>
        <dbReference type="ChEBI" id="CHEBI:15378"/>
        <dbReference type="ChEBI" id="CHEBI:17389"/>
        <dbReference type="ChEBI" id="CHEBI:17815"/>
        <dbReference type="ChEBI" id="CHEBI:28868"/>
        <dbReference type="EC" id="3.1.1.116"/>
    </reaction>
    <physiologicalReaction direction="left-to-right" evidence="13">
        <dbReference type="Rhea" id="RHEA:33276"/>
    </physiologicalReaction>
</comment>
<evidence type="ECO:0000259" key="17">
    <source>
        <dbReference type="Pfam" id="PF01764"/>
    </source>
</evidence>
<dbReference type="SUPFAM" id="SSF53474">
    <property type="entry name" value="alpha/beta-Hydrolases"/>
    <property type="match status" value="1"/>
</dbReference>
<keyword evidence="6" id="KW-0479">Metal-binding</keyword>
<keyword evidence="10" id="KW-1133">Transmembrane helix</keyword>
<proteinExistence type="predicted"/>
<feature type="chain" id="PRO_5040143959" description="sn-1-specific diacylglycerol lipase" evidence="16">
    <location>
        <begin position="27"/>
        <end position="629"/>
    </location>
</feature>
<reference evidence="18" key="1">
    <citation type="submission" date="2020-06" db="EMBL/GenBank/DDBJ databases">
        <authorList>
            <consortium name="Plant Systems Biology data submission"/>
        </authorList>
    </citation>
    <scope>NUCLEOTIDE SEQUENCE</scope>
    <source>
        <strain evidence="18">D6</strain>
    </source>
</reference>
<keyword evidence="4" id="KW-0597">Phosphoprotein</keyword>
<keyword evidence="5" id="KW-0812">Transmembrane</keyword>
<evidence type="ECO:0000256" key="14">
    <source>
        <dbReference type="ARBA" id="ARBA00026104"/>
    </source>
</evidence>
<comment type="subcellular location">
    <subcellularLocation>
        <location evidence="2">Cell membrane</location>
        <topology evidence="2">Multi-pass membrane protein</topology>
    </subcellularLocation>
</comment>
<evidence type="ECO:0000256" key="7">
    <source>
        <dbReference type="ARBA" id="ARBA00022801"/>
    </source>
</evidence>
<evidence type="ECO:0000313" key="19">
    <source>
        <dbReference type="Proteomes" id="UP001153069"/>
    </source>
</evidence>
<accession>A0A9N8DUR8</accession>
<evidence type="ECO:0000256" key="4">
    <source>
        <dbReference type="ARBA" id="ARBA00022553"/>
    </source>
</evidence>
<dbReference type="AlphaFoldDB" id="A0A9N8DUR8"/>
<keyword evidence="12" id="KW-0472">Membrane</keyword>
<sequence>MSCHERKNGLLTMLLVLALLLVFVVGDTANVCANDNDDCDDFEKFAHDAKTMFDDASKESLKFLNQNVFGQKPKSKDKQGQPAQARRQSFSRLVNKDSSSSSSSTSTDEKADKTSKDDDKKDTGVLSSLADIAKADDPTEALFKFLLDKSVVTYEEEYAPTFKDTADLFTSHAKEVMDQLQRVLGDRLNDLMDECFFLPSAWYLLRHEQAKKHAYWKSSKHKYMTKVNDVGLWRELHQALYLSDLAYVDEEQQVRDGLQDCDNGNWELIFVDTQGNPAEPAHFVAVEKQMAPMNKDAADNKKKKKSFWQKAMAAGEEEESDILKVMIVVRGTKTMADVLSDGLLEATTFKEKYKAHGGIQKSGAYIVEKHIERLKLLLEVSGRSKIELLLFGHSLGCGTAAIAAMEFHDNYQDILSVSAVGFGCPALVSPELSEQYKDIITTVVADADIVPRMSGSSIVNLHLEMMSFDWTKYLTEELKELGADILKDVDQWTSGHGTKFAKDVMGKLGEQIENYLDGNIRPKIQKAVDESIPKVVGNLEGSQRRTLNEKHEYRMETELIPPGNCLHLYRTATGFEAAYTPCSFFDEIEYVPHLVEDHLTESGYHFALLSLLRQQLRDNNAVFDNELAR</sequence>